<evidence type="ECO:0000313" key="3">
    <source>
        <dbReference type="Proteomes" id="UP001342314"/>
    </source>
</evidence>
<keyword evidence="3" id="KW-1185">Reference proteome</keyword>
<dbReference type="EMBL" id="BQKY01000001">
    <property type="protein sequence ID" value="GJN87350.1"/>
    <property type="molecule type" value="Genomic_DNA"/>
</dbReference>
<feature type="region of interest" description="Disordered" evidence="1">
    <location>
        <begin position="1"/>
        <end position="34"/>
    </location>
</feature>
<evidence type="ECO:0000256" key="1">
    <source>
        <dbReference type="SAM" id="MobiDB-lite"/>
    </source>
</evidence>
<proteinExistence type="predicted"/>
<protein>
    <submittedName>
        <fullName evidence="2">Uncharacterized protein</fullName>
    </submittedName>
</protein>
<evidence type="ECO:0000313" key="2">
    <source>
        <dbReference type="EMBL" id="GJN87350.1"/>
    </source>
</evidence>
<comment type="caution">
    <text evidence="2">The sequence shown here is derived from an EMBL/GenBank/DDBJ whole genome shotgun (WGS) entry which is preliminary data.</text>
</comment>
<gene>
    <name evidence="2" type="ORF">Rhopal_000299-T1</name>
</gene>
<reference evidence="2 3" key="1">
    <citation type="submission" date="2021-12" db="EMBL/GenBank/DDBJ databases">
        <title>High titer production of polyol ester of fatty acids by Rhodotorula paludigena BS15 towards product separation-free biomass refinery.</title>
        <authorList>
            <person name="Mano J."/>
            <person name="Ono H."/>
            <person name="Tanaka T."/>
            <person name="Naito K."/>
            <person name="Sushida H."/>
            <person name="Ike M."/>
            <person name="Tokuyasu K."/>
            <person name="Kitaoka M."/>
        </authorList>
    </citation>
    <scope>NUCLEOTIDE SEQUENCE [LARGE SCALE GENOMIC DNA]</scope>
    <source>
        <strain evidence="2 3">BS15</strain>
    </source>
</reference>
<feature type="compositionally biased region" description="Acidic residues" evidence="1">
    <location>
        <begin position="22"/>
        <end position="34"/>
    </location>
</feature>
<dbReference type="AlphaFoldDB" id="A0AAV5G4U3"/>
<name>A0AAV5G4U3_9BASI</name>
<dbReference type="Proteomes" id="UP001342314">
    <property type="component" value="Unassembled WGS sequence"/>
</dbReference>
<sequence length="112" mass="12634">MARRKQKWMDDGSDSDSSSPLDDPDDAFDPDDPDVAAERELFRNPYAAHRGKKRTREQLHLPHLLSQGHSFAVHAAACRLGILGHQKLHDHDLLGLCFLATRCLTSDFRSTK</sequence>
<organism evidence="2 3">
    <name type="scientific">Rhodotorula paludigena</name>
    <dbReference type="NCBI Taxonomy" id="86838"/>
    <lineage>
        <taxon>Eukaryota</taxon>
        <taxon>Fungi</taxon>
        <taxon>Dikarya</taxon>
        <taxon>Basidiomycota</taxon>
        <taxon>Pucciniomycotina</taxon>
        <taxon>Microbotryomycetes</taxon>
        <taxon>Sporidiobolales</taxon>
        <taxon>Sporidiobolaceae</taxon>
        <taxon>Rhodotorula</taxon>
    </lineage>
</organism>
<accession>A0AAV5G4U3</accession>